<evidence type="ECO:0008006" key="4">
    <source>
        <dbReference type="Google" id="ProtNLM"/>
    </source>
</evidence>
<organism evidence="2 3">
    <name type="scientific">Subtercola boreus</name>
    <dbReference type="NCBI Taxonomy" id="120213"/>
    <lineage>
        <taxon>Bacteria</taxon>
        <taxon>Bacillati</taxon>
        <taxon>Actinomycetota</taxon>
        <taxon>Actinomycetes</taxon>
        <taxon>Micrococcales</taxon>
        <taxon>Microbacteriaceae</taxon>
        <taxon>Subtercola</taxon>
    </lineage>
</organism>
<comment type="caution">
    <text evidence="2">The sequence shown here is derived from an EMBL/GenBank/DDBJ whole genome shotgun (WGS) entry which is preliminary data.</text>
</comment>
<accession>A0A3E0WA66</accession>
<evidence type="ECO:0000256" key="1">
    <source>
        <dbReference type="SAM" id="MobiDB-lite"/>
    </source>
</evidence>
<dbReference type="SUPFAM" id="SSF55729">
    <property type="entry name" value="Acyl-CoA N-acyltransferases (Nat)"/>
    <property type="match status" value="1"/>
</dbReference>
<gene>
    <name evidence="2" type="ORF">B7R25_08335</name>
</gene>
<dbReference type="InterPro" id="IPR016181">
    <property type="entry name" value="Acyl_CoA_acyltransferase"/>
</dbReference>
<proteinExistence type="predicted"/>
<dbReference type="OrthoDB" id="4403558at2"/>
<name>A0A3E0WA66_9MICO</name>
<dbReference type="Gene3D" id="3.40.630.30">
    <property type="match status" value="1"/>
</dbReference>
<dbReference type="AlphaFoldDB" id="A0A3E0WA66"/>
<sequence length="155" mass="16054">MPDGRLADGPSAEGASAGVVRAGGAPADCTPVGAPPSKRHLRQTYRRHMVGHSADGTESWLNWIVSDATGAAPDYVQATARQGVSEFARVAAPAAQSRGVATGRANAVLSWLRSEGGSQFVAHNHPDHAASEAVVRHLGLTPTTTGVDGERRRVS</sequence>
<evidence type="ECO:0000313" key="3">
    <source>
        <dbReference type="Proteomes" id="UP000257080"/>
    </source>
</evidence>
<dbReference type="Proteomes" id="UP000257080">
    <property type="component" value="Unassembled WGS sequence"/>
</dbReference>
<dbReference type="EMBL" id="NBXE01000020">
    <property type="protein sequence ID" value="RFA27066.1"/>
    <property type="molecule type" value="Genomic_DNA"/>
</dbReference>
<evidence type="ECO:0000313" key="2">
    <source>
        <dbReference type="EMBL" id="RFA27066.1"/>
    </source>
</evidence>
<protein>
    <recommendedName>
        <fullName evidence="4">N-acetyltransferase domain-containing protein</fullName>
    </recommendedName>
</protein>
<reference evidence="2 3" key="1">
    <citation type="submission" date="2017-04" db="EMBL/GenBank/DDBJ databases">
        <title>Comparative genome analysis of Subtercola boreus.</title>
        <authorList>
            <person name="Cho Y.-J."/>
            <person name="Cho A."/>
            <person name="Kim O.-S."/>
            <person name="Lee J.-I."/>
        </authorList>
    </citation>
    <scope>NUCLEOTIDE SEQUENCE [LARGE SCALE GENOMIC DNA]</scope>
    <source>
        <strain evidence="2 3">P28004</strain>
    </source>
</reference>
<dbReference type="RefSeq" id="WP_116418514.1">
    <property type="nucleotide sequence ID" value="NZ_NBXC01000015.1"/>
</dbReference>
<feature type="compositionally biased region" description="Low complexity" evidence="1">
    <location>
        <begin position="11"/>
        <end position="27"/>
    </location>
</feature>
<feature type="region of interest" description="Disordered" evidence="1">
    <location>
        <begin position="1"/>
        <end position="39"/>
    </location>
</feature>